<evidence type="ECO:0000256" key="1">
    <source>
        <dbReference type="ARBA" id="ARBA00022540"/>
    </source>
</evidence>
<sequence>MQQLYQLLLSQQENLTEITYSVVYRNQYGLYGLDNKFINSTQISNHNSIKCMAVSKYSIVSGGEFGIEHWGNKNFNIQLRVQSISFSPDYEYIIISSAKETYLLSTKTQNFVKTFPHDVKFDSTGSLCFCKGIVYETATFQQLKQFKCPEYGDFTISIQRDSLYLSSVTLIKHLEDLKDCRLIIDNYDTNKHFEHSIPPSNEVKQLWSDDGKILLIWSQTLDDHTNQSYFGTHHLNHWTEDKLQNIELFEGPIHDVQWVQNGFIVITGYMPAGAILFNKSGEKEYLILQAHINTIFPKNNLVALCGFGNLTGDIYIYEMDTLKKVGQTKQDKVVQFEWSPNGEYFLLATTFPRLRVDNQFIICSKFGEFLHREKFEELHEIKWVNDTNLDIKINIIEEVKQSKQINLTTGVDFIKQMKETKVNDQPRKLQKDEKLSTLRASPQNQQNVQLIQSNVPSKPAPQKQIFMRRQEPIIQQPTAEELEQQHQQHLQQQQQMKLEKKQKQKHNKQMNHQNHKQKQKQVPQNEFQYEPNQDIGQNCYPIWQD</sequence>
<evidence type="ECO:0000313" key="8">
    <source>
        <dbReference type="Proteomes" id="UP000688137"/>
    </source>
</evidence>
<dbReference type="GO" id="GO:0003729">
    <property type="term" value="F:mRNA binding"/>
    <property type="evidence" value="ECO:0007669"/>
    <property type="project" value="TreeGrafter"/>
</dbReference>
<keyword evidence="3" id="KW-0677">Repeat</keyword>
<protein>
    <recommendedName>
        <fullName evidence="6">Translation initiation factor beta propellor-like domain-containing protein</fullName>
    </recommendedName>
</protein>
<dbReference type="GO" id="GO:0000049">
    <property type="term" value="F:tRNA binding"/>
    <property type="evidence" value="ECO:0007669"/>
    <property type="project" value="TreeGrafter"/>
</dbReference>
<feature type="region of interest" description="Disordered" evidence="5">
    <location>
        <begin position="480"/>
        <end position="545"/>
    </location>
</feature>
<dbReference type="Pfam" id="PF08662">
    <property type="entry name" value="eIF2A"/>
    <property type="match status" value="1"/>
</dbReference>
<feature type="compositionally biased region" description="Basic and acidic residues" evidence="5">
    <location>
        <begin position="422"/>
        <end position="436"/>
    </location>
</feature>
<keyword evidence="2" id="KW-0853">WD repeat</keyword>
<organism evidence="7 8">
    <name type="scientific">Paramecium primaurelia</name>
    <dbReference type="NCBI Taxonomy" id="5886"/>
    <lineage>
        <taxon>Eukaryota</taxon>
        <taxon>Sar</taxon>
        <taxon>Alveolata</taxon>
        <taxon>Ciliophora</taxon>
        <taxon>Intramacronucleata</taxon>
        <taxon>Oligohymenophorea</taxon>
        <taxon>Peniculida</taxon>
        <taxon>Parameciidae</taxon>
        <taxon>Paramecium</taxon>
    </lineage>
</organism>
<feature type="domain" description="Translation initiation factor beta propellor-like" evidence="6">
    <location>
        <begin position="200"/>
        <end position="380"/>
    </location>
</feature>
<dbReference type="AlphaFoldDB" id="A0A8S1L6L0"/>
<accession>A0A8S1L6L0</accession>
<evidence type="ECO:0000256" key="3">
    <source>
        <dbReference type="ARBA" id="ARBA00022737"/>
    </source>
</evidence>
<dbReference type="InterPro" id="IPR013979">
    <property type="entry name" value="TIF_beta_prop-like"/>
</dbReference>
<dbReference type="EMBL" id="CAJJDM010000033">
    <property type="protein sequence ID" value="CAD8063107.1"/>
    <property type="molecule type" value="Genomic_DNA"/>
</dbReference>
<evidence type="ECO:0000256" key="2">
    <source>
        <dbReference type="ARBA" id="ARBA00022574"/>
    </source>
</evidence>
<reference evidence="7" key="1">
    <citation type="submission" date="2021-01" db="EMBL/GenBank/DDBJ databases">
        <authorList>
            <consortium name="Genoscope - CEA"/>
            <person name="William W."/>
        </authorList>
    </citation>
    <scope>NUCLEOTIDE SEQUENCE</scope>
</reference>
<gene>
    <name evidence="7" type="ORF">PPRIM_AZ9-3.1.T0340153</name>
</gene>
<dbReference type="GO" id="GO:0043022">
    <property type="term" value="F:ribosome binding"/>
    <property type="evidence" value="ECO:0007669"/>
    <property type="project" value="TreeGrafter"/>
</dbReference>
<feature type="compositionally biased region" description="Basic residues" evidence="5">
    <location>
        <begin position="500"/>
        <end position="519"/>
    </location>
</feature>
<feature type="compositionally biased region" description="Polar residues" evidence="5">
    <location>
        <begin position="522"/>
        <end position="536"/>
    </location>
</feature>
<keyword evidence="4" id="KW-0648">Protein biosynthesis</keyword>
<dbReference type="PANTHER" id="PTHR13227:SF0">
    <property type="entry name" value="EUKARYOTIC TRANSLATION INITIATION FACTOR 2A"/>
    <property type="match status" value="1"/>
</dbReference>
<dbReference type="OMA" id="HFEHSIP"/>
<dbReference type="Proteomes" id="UP000688137">
    <property type="component" value="Unassembled WGS sequence"/>
</dbReference>
<evidence type="ECO:0000259" key="6">
    <source>
        <dbReference type="Pfam" id="PF08662"/>
    </source>
</evidence>
<dbReference type="GO" id="GO:0022627">
    <property type="term" value="C:cytosolic small ribosomal subunit"/>
    <property type="evidence" value="ECO:0007669"/>
    <property type="project" value="TreeGrafter"/>
</dbReference>
<keyword evidence="1" id="KW-0396">Initiation factor</keyword>
<proteinExistence type="predicted"/>
<evidence type="ECO:0000313" key="7">
    <source>
        <dbReference type="EMBL" id="CAD8063107.1"/>
    </source>
</evidence>
<keyword evidence="8" id="KW-1185">Reference proteome</keyword>
<evidence type="ECO:0000256" key="5">
    <source>
        <dbReference type="SAM" id="MobiDB-lite"/>
    </source>
</evidence>
<feature type="region of interest" description="Disordered" evidence="5">
    <location>
        <begin position="422"/>
        <end position="446"/>
    </location>
</feature>
<feature type="compositionally biased region" description="Low complexity" evidence="5">
    <location>
        <begin position="485"/>
        <end position="496"/>
    </location>
</feature>
<dbReference type="PANTHER" id="PTHR13227">
    <property type="entry name" value="EUKARYOTIC TRANSLATION INITIATION FACTOR 2A"/>
    <property type="match status" value="1"/>
</dbReference>
<evidence type="ECO:0000256" key="4">
    <source>
        <dbReference type="ARBA" id="ARBA00022917"/>
    </source>
</evidence>
<comment type="caution">
    <text evidence="7">The sequence shown here is derived from an EMBL/GenBank/DDBJ whole genome shotgun (WGS) entry which is preliminary data.</text>
</comment>
<dbReference type="GO" id="GO:0003743">
    <property type="term" value="F:translation initiation factor activity"/>
    <property type="evidence" value="ECO:0007669"/>
    <property type="project" value="UniProtKB-KW"/>
</dbReference>
<name>A0A8S1L6L0_PARPR</name>
<dbReference type="InterPro" id="IPR011387">
    <property type="entry name" value="TIF2A"/>
</dbReference>